<dbReference type="Pfam" id="PF01479">
    <property type="entry name" value="S4"/>
    <property type="match status" value="1"/>
</dbReference>
<keyword evidence="3" id="KW-0694">RNA-binding</keyword>
<evidence type="ECO:0000256" key="1">
    <source>
        <dbReference type="ARBA" id="ARBA00010876"/>
    </source>
</evidence>
<dbReference type="CDD" id="cd00165">
    <property type="entry name" value="S4"/>
    <property type="match status" value="1"/>
</dbReference>
<comment type="similarity">
    <text evidence="1">Belongs to the pseudouridine synthase RluA family.</text>
</comment>
<dbReference type="InterPro" id="IPR020103">
    <property type="entry name" value="PsdUridine_synth_cat_dom_sf"/>
</dbReference>
<dbReference type="SUPFAM" id="SSF55120">
    <property type="entry name" value="Pseudouridine synthase"/>
    <property type="match status" value="1"/>
</dbReference>
<proteinExistence type="inferred from homology"/>
<dbReference type="SUPFAM" id="SSF55174">
    <property type="entry name" value="Alpha-L RNA-binding motif"/>
    <property type="match status" value="1"/>
</dbReference>
<dbReference type="InterPro" id="IPR050188">
    <property type="entry name" value="RluA_PseudoU_synthase"/>
</dbReference>
<dbReference type="EMBL" id="JBCHKQ010000001">
    <property type="protein sequence ID" value="MEM5947622.1"/>
    <property type="molecule type" value="Genomic_DNA"/>
</dbReference>
<gene>
    <name evidence="5" type="ORF">WKV44_03595</name>
</gene>
<dbReference type="Pfam" id="PF00849">
    <property type="entry name" value="PseudoU_synth_2"/>
    <property type="match status" value="1"/>
</dbReference>
<dbReference type="Gene3D" id="3.10.290.10">
    <property type="entry name" value="RNA-binding S4 domain"/>
    <property type="match status" value="1"/>
</dbReference>
<feature type="domain" description="RNA-binding S4" evidence="4">
    <location>
        <begin position="18"/>
        <end position="79"/>
    </location>
</feature>
<evidence type="ECO:0000256" key="3">
    <source>
        <dbReference type="PROSITE-ProRule" id="PRU00182"/>
    </source>
</evidence>
<dbReference type="CDD" id="cd02869">
    <property type="entry name" value="PseudoU_synth_RluA_like"/>
    <property type="match status" value="1"/>
</dbReference>
<name>A0ABU9UAC4_9SPIR</name>
<protein>
    <submittedName>
        <fullName evidence="5">RluA family pseudouridine synthase</fullName>
        <ecNumber evidence="5">5.4.99.-</ecNumber>
    </submittedName>
</protein>
<organism evidence="5 6">
    <name type="scientific">Rarispira pelagica</name>
    <dbReference type="NCBI Taxonomy" id="3141764"/>
    <lineage>
        <taxon>Bacteria</taxon>
        <taxon>Pseudomonadati</taxon>
        <taxon>Spirochaetota</taxon>
        <taxon>Spirochaetia</taxon>
        <taxon>Winmispirales</taxon>
        <taxon>Winmispiraceae</taxon>
        <taxon>Rarispira</taxon>
    </lineage>
</organism>
<dbReference type="GO" id="GO:0016853">
    <property type="term" value="F:isomerase activity"/>
    <property type="evidence" value="ECO:0007669"/>
    <property type="project" value="UniProtKB-KW"/>
</dbReference>
<dbReference type="PROSITE" id="PS50889">
    <property type="entry name" value="S4"/>
    <property type="match status" value="1"/>
</dbReference>
<evidence type="ECO:0000313" key="6">
    <source>
        <dbReference type="Proteomes" id="UP001466331"/>
    </source>
</evidence>
<comment type="caution">
    <text evidence="5">The sequence shown here is derived from an EMBL/GenBank/DDBJ whole genome shotgun (WGS) entry which is preliminary data.</text>
</comment>
<evidence type="ECO:0000259" key="4">
    <source>
        <dbReference type="SMART" id="SM00363"/>
    </source>
</evidence>
<keyword evidence="2 5" id="KW-0413">Isomerase</keyword>
<reference evidence="5 6" key="1">
    <citation type="submission" date="2024-03" db="EMBL/GenBank/DDBJ databases">
        <title>Ignisphaera cupida sp. nov., a hyperthermophilic hydrolytic archaeon from a hot spring of Kamchatka, and proposal of Ignisphaeraceae fam. nov.</title>
        <authorList>
            <person name="Podosokorskaya O.A."/>
            <person name="Elcheninov A.G."/>
            <person name="Maltseva A.I."/>
            <person name="Zayulina K.S."/>
            <person name="Novikov A."/>
            <person name="Merkel A.Y."/>
        </authorList>
    </citation>
    <scope>NUCLEOTIDE SEQUENCE [LARGE SCALE GENOMIC DNA]</scope>
    <source>
        <strain evidence="5 6">38H-sp</strain>
    </source>
</reference>
<dbReference type="Proteomes" id="UP001466331">
    <property type="component" value="Unassembled WGS sequence"/>
</dbReference>
<dbReference type="InterPro" id="IPR006145">
    <property type="entry name" value="PsdUridine_synth_RsuA/RluA"/>
</dbReference>
<dbReference type="Gene3D" id="3.30.2350.10">
    <property type="entry name" value="Pseudouridine synthase"/>
    <property type="match status" value="1"/>
</dbReference>
<evidence type="ECO:0000313" key="5">
    <source>
        <dbReference type="EMBL" id="MEM5947622.1"/>
    </source>
</evidence>
<dbReference type="PANTHER" id="PTHR21600">
    <property type="entry name" value="MITOCHONDRIAL RNA PSEUDOURIDINE SYNTHASE"/>
    <property type="match status" value="1"/>
</dbReference>
<dbReference type="SMART" id="SM00363">
    <property type="entry name" value="S4"/>
    <property type="match status" value="1"/>
</dbReference>
<dbReference type="InterPro" id="IPR036986">
    <property type="entry name" value="S4_RNA-bd_sf"/>
</dbReference>
<accession>A0ABU9UAC4</accession>
<keyword evidence="6" id="KW-1185">Reference proteome</keyword>
<dbReference type="EC" id="5.4.99.-" evidence="5"/>
<evidence type="ECO:0000256" key="2">
    <source>
        <dbReference type="ARBA" id="ARBA00023235"/>
    </source>
</evidence>
<sequence length="315" mass="35817">MDKDIFMEFTAGEDDEGKRLDRLLRTLLKDASLSLVYSAIRKGHIRLDGKKVPQNTRVHTGNVISIKRNLKDTIKKKTENLRTQYVIKPDDILMENRHLLAINKHPGIPTHGKGSLTDSVRSYLSGKLSDSLAFSPSPLHRLDKISSGIVVFSSSIDGARWFTRMMRERRFLKYYLALMEGCAKKVETWTDNLEKDFKGVRKKETGKKAITHVTPIVNGKDLSLVVCRIETGLTHQIRVQAALHSHVLAGDKRYGSRLEIKPFLHAFFLKPQEDSSFLPAEGITAQPHTESRSILDKFLPDWEKAFYDFLSSISQ</sequence>
<dbReference type="RefSeq" id="WP_420069065.1">
    <property type="nucleotide sequence ID" value="NZ_JBCHKQ010000001.1"/>
</dbReference>
<dbReference type="InterPro" id="IPR002942">
    <property type="entry name" value="S4_RNA-bd"/>
</dbReference>